<gene>
    <name evidence="4" type="ORF">VZ95_01015</name>
</gene>
<reference evidence="4 5" key="1">
    <citation type="submission" date="2015-03" db="EMBL/GenBank/DDBJ databases">
        <title>Draft genome sequence of Elstera litoralis.</title>
        <authorList>
            <person name="Rahalkar M.C."/>
            <person name="Dhakephalkar P.K."/>
            <person name="Pore S.D."/>
            <person name="Arora P."/>
            <person name="Kapse N.G."/>
            <person name="Pandit P.S."/>
        </authorList>
    </citation>
    <scope>NUCLEOTIDE SEQUENCE [LARGE SCALE GENOMIC DNA]</scope>
    <source>
        <strain evidence="4 5">Dia-1</strain>
    </source>
</reference>
<dbReference type="SUPFAM" id="SSF53187">
    <property type="entry name" value="Zn-dependent exopeptidases"/>
    <property type="match status" value="1"/>
</dbReference>
<feature type="domain" description="Peptidase M14" evidence="3">
    <location>
        <begin position="115"/>
        <end position="374"/>
    </location>
</feature>
<accession>A0A0F3IWQ4</accession>
<sequence length="374" mass="41291">MAPVSAFIDSNFHGGAITVVSTDDVRALELRLRPDNASEFAQWFYFRVHAPRGVEQVLHIRGVETAAFPKGWPDYRACVSADGEDWRRTETSFDGSTLTIRHTPTTDVTAYAYFAPYSAEDTQRLIGRAARDPRVSVDILGMSLENAPIHRLVVKDPTNKGGRPPLWLVSRQHPGETMSGFFLEGFLGRLLDPTDSAARALLAAVDVHIVPDINPDGSRRGNLRTNFAGANLNREWDRATPEYAPEVLAVRTALEATGASQLLDLHGDEALPYVHFIPADMPAPLLERRAKFEGALLVASSDFQTEHSSTLGGPNNPRLLSHWATRNLDCLALTLEQPFKDNALRPDPIYGWSPARARRLGVDMISACYVDLVK</sequence>
<dbReference type="PANTHER" id="PTHR12756">
    <property type="entry name" value="CYTOSOLIC CARBOXYPEPTIDASE"/>
    <property type="match status" value="1"/>
</dbReference>
<evidence type="ECO:0000256" key="1">
    <source>
        <dbReference type="ARBA" id="ARBA00001947"/>
    </source>
</evidence>
<comment type="cofactor">
    <cofactor evidence="1">
        <name>Zn(2+)</name>
        <dbReference type="ChEBI" id="CHEBI:29105"/>
    </cofactor>
</comment>
<proteinExistence type="inferred from homology"/>
<dbReference type="OrthoDB" id="5490902at2"/>
<organism evidence="4 5">
    <name type="scientific">Elstera litoralis</name>
    <dbReference type="NCBI Taxonomy" id="552518"/>
    <lineage>
        <taxon>Bacteria</taxon>
        <taxon>Pseudomonadati</taxon>
        <taxon>Pseudomonadota</taxon>
        <taxon>Alphaproteobacteria</taxon>
        <taxon>Rhodospirillales</taxon>
        <taxon>Rhodospirillaceae</taxon>
        <taxon>Elstera</taxon>
    </lineage>
</organism>
<evidence type="ECO:0000313" key="4">
    <source>
        <dbReference type="EMBL" id="KJV11047.1"/>
    </source>
</evidence>
<dbReference type="RefSeq" id="WP_045774224.1">
    <property type="nucleotide sequence ID" value="NZ_LAJY01000014.1"/>
</dbReference>
<dbReference type="Gene3D" id="2.60.40.3120">
    <property type="match status" value="1"/>
</dbReference>
<dbReference type="Pfam" id="PF18027">
    <property type="entry name" value="Pepdidase_M14_N"/>
    <property type="match status" value="1"/>
</dbReference>
<dbReference type="Pfam" id="PF00246">
    <property type="entry name" value="Peptidase_M14"/>
    <property type="match status" value="1"/>
</dbReference>
<dbReference type="GO" id="GO:0006508">
    <property type="term" value="P:proteolysis"/>
    <property type="evidence" value="ECO:0007669"/>
    <property type="project" value="InterPro"/>
</dbReference>
<evidence type="ECO:0000313" key="5">
    <source>
        <dbReference type="Proteomes" id="UP000033774"/>
    </source>
</evidence>
<dbReference type="Gene3D" id="3.40.630.10">
    <property type="entry name" value="Zn peptidases"/>
    <property type="match status" value="1"/>
</dbReference>
<feature type="active site" description="Proton donor/acceptor" evidence="2">
    <location>
        <position position="336"/>
    </location>
</feature>
<evidence type="ECO:0000256" key="2">
    <source>
        <dbReference type="PROSITE-ProRule" id="PRU01379"/>
    </source>
</evidence>
<dbReference type="EMBL" id="LAJY01000014">
    <property type="protein sequence ID" value="KJV11047.1"/>
    <property type="molecule type" value="Genomic_DNA"/>
</dbReference>
<dbReference type="GO" id="GO:0008270">
    <property type="term" value="F:zinc ion binding"/>
    <property type="evidence" value="ECO:0007669"/>
    <property type="project" value="InterPro"/>
</dbReference>
<dbReference type="InterPro" id="IPR050821">
    <property type="entry name" value="Cytosolic_carboxypeptidase"/>
</dbReference>
<dbReference type="PROSITE" id="PS52035">
    <property type="entry name" value="PEPTIDASE_M14"/>
    <property type="match status" value="1"/>
</dbReference>
<dbReference type="PANTHER" id="PTHR12756:SF11">
    <property type="entry name" value="CYTOSOLIC CARBOXYPEPTIDASE 1"/>
    <property type="match status" value="1"/>
</dbReference>
<dbReference type="SMART" id="SM00631">
    <property type="entry name" value="Zn_pept"/>
    <property type="match status" value="1"/>
</dbReference>
<keyword evidence="5" id="KW-1185">Reference proteome</keyword>
<evidence type="ECO:0000259" key="3">
    <source>
        <dbReference type="PROSITE" id="PS52035"/>
    </source>
</evidence>
<dbReference type="InterPro" id="IPR040626">
    <property type="entry name" value="Pepdidase_M14_N"/>
</dbReference>
<protein>
    <recommendedName>
        <fullName evidence="3">Peptidase M14 domain-containing protein</fullName>
    </recommendedName>
</protein>
<name>A0A0F3IWQ4_9PROT</name>
<dbReference type="Proteomes" id="UP000033774">
    <property type="component" value="Unassembled WGS sequence"/>
</dbReference>
<dbReference type="AlphaFoldDB" id="A0A0F3IWQ4"/>
<comment type="similarity">
    <text evidence="2">Belongs to the peptidase M14 family.</text>
</comment>
<dbReference type="PATRIC" id="fig|552518.3.peg.505"/>
<comment type="caution">
    <text evidence="4">The sequence shown here is derived from an EMBL/GenBank/DDBJ whole genome shotgun (WGS) entry which is preliminary data.</text>
</comment>
<dbReference type="CDD" id="cd06234">
    <property type="entry name" value="M14_PaCCP-like"/>
    <property type="match status" value="1"/>
</dbReference>
<dbReference type="InterPro" id="IPR000834">
    <property type="entry name" value="Peptidase_M14"/>
</dbReference>
<dbReference type="GO" id="GO:0004181">
    <property type="term" value="F:metallocarboxypeptidase activity"/>
    <property type="evidence" value="ECO:0007669"/>
    <property type="project" value="InterPro"/>
</dbReference>